<feature type="chain" id="PRO_5013890259" description="Secreted protein" evidence="2">
    <location>
        <begin position="29"/>
        <end position="81"/>
    </location>
</feature>
<evidence type="ECO:0008006" key="5">
    <source>
        <dbReference type="Google" id="ProtNLM"/>
    </source>
</evidence>
<reference evidence="4" key="1">
    <citation type="journal article" date="2017" name="Nat. Commun.">
        <title>The North American bullfrog draft genome provides insight into hormonal regulation of long noncoding RNA.</title>
        <authorList>
            <person name="Hammond S.A."/>
            <person name="Warren R.L."/>
            <person name="Vandervalk B.P."/>
            <person name="Kucuk E."/>
            <person name="Khan H."/>
            <person name="Gibb E.A."/>
            <person name="Pandoh P."/>
            <person name="Kirk H."/>
            <person name="Zhao Y."/>
            <person name="Jones M."/>
            <person name="Mungall A.J."/>
            <person name="Coope R."/>
            <person name="Pleasance S."/>
            <person name="Moore R.A."/>
            <person name="Holt R.A."/>
            <person name="Round J.M."/>
            <person name="Ohora S."/>
            <person name="Walle B.V."/>
            <person name="Veldhoen N."/>
            <person name="Helbing C.C."/>
            <person name="Birol I."/>
        </authorList>
    </citation>
    <scope>NUCLEOTIDE SEQUENCE [LARGE SCALE GENOMIC DNA]</scope>
</reference>
<proteinExistence type="predicted"/>
<evidence type="ECO:0000313" key="3">
    <source>
        <dbReference type="EMBL" id="PIO38523.1"/>
    </source>
</evidence>
<evidence type="ECO:0000256" key="1">
    <source>
        <dbReference type="SAM" id="MobiDB-lite"/>
    </source>
</evidence>
<dbReference type="EMBL" id="KV924930">
    <property type="protein sequence ID" value="PIO38523.1"/>
    <property type="molecule type" value="Genomic_DNA"/>
</dbReference>
<name>A0A2G9SG89_AQUCT</name>
<evidence type="ECO:0000256" key="2">
    <source>
        <dbReference type="SAM" id="SignalP"/>
    </source>
</evidence>
<sequence>MKAGSRTDCKTLLAFILLQHLLFLRLSGIHLTPYLPSCPPIRAPSLPRRDQDLPRRRSSSNSSVHTANTPMQTSIDCGSTP</sequence>
<feature type="compositionally biased region" description="Polar residues" evidence="1">
    <location>
        <begin position="61"/>
        <end position="81"/>
    </location>
</feature>
<feature type="region of interest" description="Disordered" evidence="1">
    <location>
        <begin position="35"/>
        <end position="81"/>
    </location>
</feature>
<keyword evidence="4" id="KW-1185">Reference proteome</keyword>
<feature type="signal peptide" evidence="2">
    <location>
        <begin position="1"/>
        <end position="28"/>
    </location>
</feature>
<accession>A0A2G9SG89</accession>
<gene>
    <name evidence="3" type="ORF">AB205_0022770</name>
</gene>
<dbReference type="AlphaFoldDB" id="A0A2G9SG89"/>
<keyword evidence="2" id="KW-0732">Signal</keyword>
<dbReference type="Proteomes" id="UP000228934">
    <property type="component" value="Unassembled WGS sequence"/>
</dbReference>
<evidence type="ECO:0000313" key="4">
    <source>
        <dbReference type="Proteomes" id="UP000228934"/>
    </source>
</evidence>
<organism evidence="3 4">
    <name type="scientific">Aquarana catesbeiana</name>
    <name type="common">American bullfrog</name>
    <name type="synonym">Rana catesbeiana</name>
    <dbReference type="NCBI Taxonomy" id="8400"/>
    <lineage>
        <taxon>Eukaryota</taxon>
        <taxon>Metazoa</taxon>
        <taxon>Chordata</taxon>
        <taxon>Craniata</taxon>
        <taxon>Vertebrata</taxon>
        <taxon>Euteleostomi</taxon>
        <taxon>Amphibia</taxon>
        <taxon>Batrachia</taxon>
        <taxon>Anura</taxon>
        <taxon>Neobatrachia</taxon>
        <taxon>Ranoidea</taxon>
        <taxon>Ranidae</taxon>
        <taxon>Aquarana</taxon>
    </lineage>
</organism>
<protein>
    <recommendedName>
        <fullName evidence="5">Secreted protein</fullName>
    </recommendedName>
</protein>